<feature type="region of interest" description="Disordered" evidence="2">
    <location>
        <begin position="1040"/>
        <end position="1084"/>
    </location>
</feature>
<dbReference type="GO" id="GO:0000993">
    <property type="term" value="F:RNA polymerase II complex binding"/>
    <property type="evidence" value="ECO:0007669"/>
    <property type="project" value="InterPro"/>
</dbReference>
<evidence type="ECO:0000313" key="5">
    <source>
        <dbReference type="Proteomes" id="UP000250572"/>
    </source>
</evidence>
<proteinExistence type="predicted"/>
<feature type="compositionally biased region" description="Pro residues" evidence="2">
    <location>
        <begin position="156"/>
        <end position="171"/>
    </location>
</feature>
<dbReference type="AlphaFoldDB" id="A0A315VML9"/>
<accession>A0A315VML9</accession>
<feature type="compositionally biased region" description="Basic and acidic residues" evidence="2">
    <location>
        <begin position="652"/>
        <end position="674"/>
    </location>
</feature>
<dbReference type="SMART" id="SM00582">
    <property type="entry name" value="RPR"/>
    <property type="match status" value="1"/>
</dbReference>
<feature type="region of interest" description="Disordered" evidence="2">
    <location>
        <begin position="598"/>
        <end position="981"/>
    </location>
</feature>
<protein>
    <recommendedName>
        <fullName evidence="3">CID domain-containing protein</fullName>
    </recommendedName>
</protein>
<feature type="compositionally biased region" description="Basic residues" evidence="2">
    <location>
        <begin position="375"/>
        <end position="386"/>
    </location>
</feature>
<dbReference type="GO" id="GO:0006369">
    <property type="term" value="P:termination of RNA polymerase II transcription"/>
    <property type="evidence" value="ECO:0007669"/>
    <property type="project" value="InterPro"/>
</dbReference>
<evidence type="ECO:0000313" key="4">
    <source>
        <dbReference type="EMBL" id="PWA24396.1"/>
    </source>
</evidence>
<feature type="compositionally biased region" description="Basic and acidic residues" evidence="2">
    <location>
        <begin position="726"/>
        <end position="741"/>
    </location>
</feature>
<feature type="compositionally biased region" description="Basic and acidic residues" evidence="2">
    <location>
        <begin position="241"/>
        <end position="269"/>
    </location>
</feature>
<reference evidence="4 5" key="1">
    <citation type="journal article" date="2018" name="G3 (Bethesda)">
        <title>A High-Quality Reference Genome for the Invasive Mosquitofish Gambusia affinis Using a Chicago Library.</title>
        <authorList>
            <person name="Hoffberg S.L."/>
            <person name="Troendle N.J."/>
            <person name="Glenn T.C."/>
            <person name="Mahmud O."/>
            <person name="Louha S."/>
            <person name="Chalopin D."/>
            <person name="Bennetzen J.L."/>
            <person name="Mauricio R."/>
        </authorList>
    </citation>
    <scope>NUCLEOTIDE SEQUENCE [LARGE SCALE GENOMIC DNA]</scope>
    <source>
        <strain evidence="4">NE01/NJP1002.9</strain>
        <tissue evidence="4">Muscle</tissue>
    </source>
</reference>
<keyword evidence="1" id="KW-0175">Coiled coil</keyword>
<dbReference type="Pfam" id="PF20845">
    <property type="entry name" value="Pcf11_helical"/>
    <property type="match status" value="1"/>
</dbReference>
<feature type="region of interest" description="Disordered" evidence="2">
    <location>
        <begin position="145"/>
        <end position="175"/>
    </location>
</feature>
<feature type="compositionally biased region" description="Low complexity" evidence="2">
    <location>
        <begin position="1057"/>
        <end position="1066"/>
    </location>
</feature>
<dbReference type="EMBL" id="NHOQ01001433">
    <property type="protein sequence ID" value="PWA24396.1"/>
    <property type="molecule type" value="Genomic_DNA"/>
</dbReference>
<dbReference type="Gene3D" id="1.25.40.90">
    <property type="match status" value="1"/>
</dbReference>
<dbReference type="InterPro" id="IPR006569">
    <property type="entry name" value="CID_dom"/>
</dbReference>
<dbReference type="PANTHER" id="PTHR15921:SF3">
    <property type="entry name" value="PRE-MRNA CLEAVAGE COMPLEX 2 PROTEIN PCF11"/>
    <property type="match status" value="1"/>
</dbReference>
<feature type="compositionally biased region" description="Basic and acidic residues" evidence="2">
    <location>
        <begin position="598"/>
        <end position="608"/>
    </location>
</feature>
<dbReference type="PROSITE" id="PS51391">
    <property type="entry name" value="CID"/>
    <property type="match status" value="1"/>
</dbReference>
<dbReference type="GO" id="GO:0003729">
    <property type="term" value="F:mRNA binding"/>
    <property type="evidence" value="ECO:0007669"/>
    <property type="project" value="InterPro"/>
</dbReference>
<dbReference type="SUPFAM" id="SSF48464">
    <property type="entry name" value="ENTH/VHS domain"/>
    <property type="match status" value="1"/>
</dbReference>
<evidence type="ECO:0000256" key="1">
    <source>
        <dbReference type="SAM" id="Coils"/>
    </source>
</evidence>
<dbReference type="Pfam" id="PF20827">
    <property type="entry name" value="PCF11_charged"/>
    <property type="match status" value="1"/>
</dbReference>
<dbReference type="InterPro" id="IPR048832">
    <property type="entry name" value="PCF11_charged"/>
</dbReference>
<feature type="compositionally biased region" description="Basic and acidic residues" evidence="2">
    <location>
        <begin position="810"/>
        <end position="825"/>
    </location>
</feature>
<feature type="compositionally biased region" description="Basic and acidic residues" evidence="2">
    <location>
        <begin position="685"/>
        <end position="697"/>
    </location>
</feature>
<feature type="coiled-coil region" evidence="1">
    <location>
        <begin position="191"/>
        <end position="218"/>
    </location>
</feature>
<feature type="compositionally biased region" description="Basic and acidic residues" evidence="2">
    <location>
        <begin position="867"/>
        <end position="883"/>
    </location>
</feature>
<comment type="caution">
    <text evidence="4">The sequence shown here is derived from an EMBL/GenBank/DDBJ whole genome shotgun (WGS) entry which is preliminary data.</text>
</comment>
<feature type="region of interest" description="Disordered" evidence="2">
    <location>
        <begin position="221"/>
        <end position="530"/>
    </location>
</feature>
<keyword evidence="5" id="KW-1185">Reference proteome</keyword>
<evidence type="ECO:0000256" key="2">
    <source>
        <dbReference type="SAM" id="MobiDB-lite"/>
    </source>
</evidence>
<feature type="compositionally biased region" description="Basic and acidic residues" evidence="2">
    <location>
        <begin position="761"/>
        <end position="775"/>
    </location>
</feature>
<feature type="compositionally biased region" description="Basic and acidic residues" evidence="2">
    <location>
        <begin position="328"/>
        <end position="343"/>
    </location>
</feature>
<dbReference type="InterPro" id="IPR048830">
    <property type="entry name" value="PCF11_helical"/>
</dbReference>
<feature type="compositionally biased region" description="Basic and acidic residues" evidence="2">
    <location>
        <begin position="283"/>
        <end position="322"/>
    </location>
</feature>
<evidence type="ECO:0000259" key="3">
    <source>
        <dbReference type="PROSITE" id="PS51391"/>
    </source>
</evidence>
<dbReference type="GO" id="GO:0031124">
    <property type="term" value="P:mRNA 3'-end processing"/>
    <property type="evidence" value="ECO:0007669"/>
    <property type="project" value="InterPro"/>
</dbReference>
<feature type="compositionally biased region" description="Basic and acidic residues" evidence="2">
    <location>
        <begin position="355"/>
        <end position="368"/>
    </location>
</feature>
<dbReference type="GO" id="GO:0005737">
    <property type="term" value="C:cytoplasm"/>
    <property type="evidence" value="ECO:0007669"/>
    <property type="project" value="TreeGrafter"/>
</dbReference>
<organism evidence="4 5">
    <name type="scientific">Gambusia affinis</name>
    <name type="common">Western mosquitofish</name>
    <name type="synonym">Heterandria affinis</name>
    <dbReference type="NCBI Taxonomy" id="33528"/>
    <lineage>
        <taxon>Eukaryota</taxon>
        <taxon>Metazoa</taxon>
        <taxon>Chordata</taxon>
        <taxon>Craniata</taxon>
        <taxon>Vertebrata</taxon>
        <taxon>Euteleostomi</taxon>
        <taxon>Actinopterygii</taxon>
        <taxon>Neopterygii</taxon>
        <taxon>Teleostei</taxon>
        <taxon>Neoteleostei</taxon>
        <taxon>Acanthomorphata</taxon>
        <taxon>Ovalentaria</taxon>
        <taxon>Atherinomorphae</taxon>
        <taxon>Cyprinodontiformes</taxon>
        <taxon>Poeciliidae</taxon>
        <taxon>Poeciliinae</taxon>
        <taxon>Gambusia</taxon>
    </lineage>
</organism>
<feature type="compositionally biased region" description="Basic and acidic residues" evidence="2">
    <location>
        <begin position="706"/>
        <end position="715"/>
    </location>
</feature>
<dbReference type="InterPro" id="IPR047415">
    <property type="entry name" value="Pcf11_CID"/>
</dbReference>
<feature type="domain" description="CID" evidence="3">
    <location>
        <begin position="1"/>
        <end position="118"/>
    </location>
</feature>
<feature type="compositionally biased region" description="Basic and acidic residues" evidence="2">
    <location>
        <begin position="933"/>
        <end position="944"/>
    </location>
</feature>
<dbReference type="InterPro" id="IPR045154">
    <property type="entry name" value="PCF11-like"/>
</dbReference>
<feature type="compositionally biased region" description="Low complexity" evidence="2">
    <location>
        <begin position="512"/>
        <end position="521"/>
    </location>
</feature>
<dbReference type="Proteomes" id="UP000250572">
    <property type="component" value="Unassembled WGS sequence"/>
</dbReference>
<sequence length="1246" mass="138517">MTTDYHLNICNQNRLKILVLNLFGLFVPERRTKPWTLFFKAPTAEKLPVLYLVDSIVKNVGGEYLAVFAKNLIASFICVFEKVDENTRKSLFKLRSTWDDVFPLKKLYALDVRVNSLDPAWPIKPLPHNFNSTSSIHVNPRFLKQPEEKPQTQPVPAKPAPVTPAPPPLPLAVPQTAPAGLTQEQLIRQQLLAKQKQLLELQQKKIELELEQTKAQLAGQGGLVLPPPIGSVPAETSPSQRPEKRAPEKPPRQDKGRPPRKDPPEEKLKSKSPSPLARGPQSRSKEAEAETPKPTEAPRKDPRLKKRLPEKPAEAKDNELKEKKRCVDKKERDDAQRRAEPPRSNKTKPLNGLAPKHEHLEPADKPDPKAGAATPRRKRTHSRSRSRSPTTSPKRKDRRSPKSHARSSSLSPSHKAGKPRRVRGDDTTHGKPGRDDRPGAKKVQSDGRRPKRLQEERRSESRDSHSPRGHDGVKEAKESLHRWRSGWEENKHTKQPEDSHTKSGPPRHKPHGTPTRPGTPRNQKIRLSVDANLQIPEVLNSASKKDLLRRVRSGTRGPPSFLPLSDVVIASKRLESGEISQEDFLNMAHQIKHFFQYQEEKQQQRSESWDDSADFSMKKPSIPRSHDTMDAAELSYYEHKSKLRKTQVNHRVTGDEGHETPDDVGEPRPGEKLGGRSSGHPYGRPGERRSKEREEVRTPLAPMVEEYNHGKEFPKLKGLRFRRRDRPGDSSKSRPEVKVRDQISLSFRGEREWTSPLTERQLYDDEHKSGYDAPRRYGPADTRRQDGPSPVTGGRRNSPAPAVLEAPLPRFERERLSPLHQKDSAEMSPVPRFESPNSEHSDEGPLDAPIPHLPSLKGPHRGGPSSDVRHSDSPKHTPPHEGGHASSSRYSGPGHMGPSRPHRPGWYEGSGPGRFEEPQFEGPHHPGPGRFEGPAHHNMAERTEGSGPCEGSRMAMRGGGDGPFDGAPQGPNRFGGPVGQQQPVRFEGQMVGAGHLEGPMQRFDGPGPFNNMGPGPMGFQQQRPLHFEGPTNQMGPMRFDGPSRFEGPGPGPRFDLPGGPHQTGPHQPGPPRFDYAPGQQGPPRFPPQHNIQLPMQPMAPPLYDGPLGPQQSFGMAPQRFPEPMNPQFTPGPNMLPAANFNMQPVPFSQPGPGPFYNPAAPAISMQQPVSLLPVPVCFLFPSASSSPLLPGRVSILYSLSAGLILLVLTRFSSLQVSMMGNLNQPFLPQNPVPFGQQGTYLKLGAL</sequence>
<dbReference type="CDD" id="cd16982">
    <property type="entry name" value="CID_Pcf11"/>
    <property type="match status" value="1"/>
</dbReference>
<dbReference type="InterPro" id="IPR008942">
    <property type="entry name" value="ENTH_VHS"/>
</dbReference>
<feature type="compositionally biased region" description="Basic and acidic residues" evidence="2">
    <location>
        <begin position="422"/>
        <end position="501"/>
    </location>
</feature>
<dbReference type="GO" id="GO:0005849">
    <property type="term" value="C:mRNA cleavage factor complex"/>
    <property type="evidence" value="ECO:0007669"/>
    <property type="project" value="TreeGrafter"/>
</dbReference>
<dbReference type="PANTHER" id="PTHR15921">
    <property type="entry name" value="PRE-MRNA CLEAVAGE COMPLEX II"/>
    <property type="match status" value="1"/>
</dbReference>
<gene>
    <name evidence="4" type="ORF">CCH79_00011860</name>
</gene>
<name>A0A315VML9_GAMAF</name>
<dbReference type="Pfam" id="PF04818">
    <property type="entry name" value="CID"/>
    <property type="match status" value="1"/>
</dbReference>
<feature type="compositionally biased region" description="Basic residues" evidence="2">
    <location>
        <begin position="393"/>
        <end position="405"/>
    </location>
</feature>